<keyword evidence="2" id="KW-1185">Reference proteome</keyword>
<dbReference type="Proteomes" id="UP001199642">
    <property type="component" value="Chromosome"/>
</dbReference>
<gene>
    <name evidence="1" type="ORF">K8F61_09380</name>
</gene>
<evidence type="ECO:0008006" key="3">
    <source>
        <dbReference type="Google" id="ProtNLM"/>
    </source>
</evidence>
<name>A0ABY3RZ31_9MICO</name>
<proteinExistence type="predicted"/>
<sequence length="169" mass="18506">MSAPRSTGKQRRPKPVNFGRQRALRLGDAEEAAVHRMRNALAKQRRVPVESVDFSEAVRLLLCGNERAARILAGQPEAWTPSRVVEVPQNLWDGLDQCRNAVVHARGSMYGILRKVNFDDGPVTRTEMLAAFDAAQSSLAALERMEAALVELVSTLEAAADAEASDEVL</sequence>
<reference evidence="1 2" key="1">
    <citation type="submission" date="2023-01" db="EMBL/GenBank/DDBJ databases">
        <title>Characterization of estradiol degrading bacteria Microbacterium sp. MZT7 and reveal degrading genes through genome analysis.</title>
        <authorList>
            <person name="Hao P."/>
            <person name="Gao Y."/>
        </authorList>
    </citation>
    <scope>NUCLEOTIDE SEQUENCE [LARGE SCALE GENOMIC DNA]</scope>
    <source>
        <strain evidence="1 2">MZT7</strain>
    </source>
</reference>
<accession>A0ABY3RZ31</accession>
<organism evidence="1 2">
    <name type="scientific">Microbacterium resistens</name>
    <dbReference type="NCBI Taxonomy" id="156977"/>
    <lineage>
        <taxon>Bacteria</taxon>
        <taxon>Bacillati</taxon>
        <taxon>Actinomycetota</taxon>
        <taxon>Actinomycetes</taxon>
        <taxon>Micrococcales</taxon>
        <taxon>Microbacteriaceae</taxon>
        <taxon>Microbacterium</taxon>
    </lineage>
</organism>
<evidence type="ECO:0000313" key="2">
    <source>
        <dbReference type="Proteomes" id="UP001199642"/>
    </source>
</evidence>
<evidence type="ECO:0000313" key="1">
    <source>
        <dbReference type="EMBL" id="UGS28343.1"/>
    </source>
</evidence>
<protein>
    <recommendedName>
        <fullName evidence="3">SAV-6107-like HEPN domain-containing protein</fullName>
    </recommendedName>
</protein>
<dbReference type="RefSeq" id="WP_231821457.1">
    <property type="nucleotide sequence ID" value="NZ_CP082781.1"/>
</dbReference>
<dbReference type="EMBL" id="CP082781">
    <property type="protein sequence ID" value="UGS28343.1"/>
    <property type="molecule type" value="Genomic_DNA"/>
</dbReference>